<gene>
    <name evidence="2" type="ORF">ACFP3U_34770</name>
</gene>
<dbReference type="EMBL" id="JBHSOF010000081">
    <property type="protein sequence ID" value="MFC5668117.1"/>
    <property type="molecule type" value="Genomic_DNA"/>
</dbReference>
<feature type="chain" id="PRO_5046360492" evidence="1">
    <location>
        <begin position="22"/>
        <end position="147"/>
    </location>
</feature>
<comment type="caution">
    <text evidence="2">The sequence shown here is derived from an EMBL/GenBank/DDBJ whole genome shotgun (WGS) entry which is preliminary data.</text>
</comment>
<evidence type="ECO:0000256" key="1">
    <source>
        <dbReference type="SAM" id="SignalP"/>
    </source>
</evidence>
<reference evidence="3" key="1">
    <citation type="journal article" date="2019" name="Int. J. Syst. Evol. Microbiol.">
        <title>The Global Catalogue of Microorganisms (GCM) 10K type strain sequencing project: providing services to taxonomists for standard genome sequencing and annotation.</title>
        <authorList>
            <consortium name="The Broad Institute Genomics Platform"/>
            <consortium name="The Broad Institute Genome Sequencing Center for Infectious Disease"/>
            <person name="Wu L."/>
            <person name="Ma J."/>
        </authorList>
    </citation>
    <scope>NUCLEOTIDE SEQUENCE [LARGE SCALE GENOMIC DNA]</scope>
    <source>
        <strain evidence="3">CGMCC 4.1437</strain>
    </source>
</reference>
<evidence type="ECO:0000313" key="2">
    <source>
        <dbReference type="EMBL" id="MFC5668117.1"/>
    </source>
</evidence>
<proteinExistence type="predicted"/>
<protein>
    <submittedName>
        <fullName evidence="2">Uncharacterized protein</fullName>
    </submittedName>
</protein>
<sequence length="147" mass="16050">MAKRMGLVAATVMLAASATLAGPAVGTAAASSATVTDETNTATWRPGGQYSNTVQIHRYKKSDGHNYVSSWVVVLDGPAAYYYDRSYNGGRTWESFVDRVYTQNGTSLGEKYDDGGVWYRACGATEWRGNPYGNPQWGYNIGCTSWY</sequence>
<evidence type="ECO:0000313" key="3">
    <source>
        <dbReference type="Proteomes" id="UP001595975"/>
    </source>
</evidence>
<keyword evidence="1" id="KW-0732">Signal</keyword>
<keyword evidence="3" id="KW-1185">Reference proteome</keyword>
<dbReference type="RefSeq" id="WP_380229765.1">
    <property type="nucleotide sequence ID" value="NZ_JBHSOF010000081.1"/>
</dbReference>
<feature type="signal peptide" evidence="1">
    <location>
        <begin position="1"/>
        <end position="21"/>
    </location>
</feature>
<dbReference type="Proteomes" id="UP001595975">
    <property type="component" value="Unassembled WGS sequence"/>
</dbReference>
<name>A0ABW0XEC7_9ACTN</name>
<accession>A0ABW0XEC7</accession>
<organism evidence="2 3">
    <name type="scientific">Kitasatospora misakiensis</name>
    <dbReference type="NCBI Taxonomy" id="67330"/>
    <lineage>
        <taxon>Bacteria</taxon>
        <taxon>Bacillati</taxon>
        <taxon>Actinomycetota</taxon>
        <taxon>Actinomycetes</taxon>
        <taxon>Kitasatosporales</taxon>
        <taxon>Streptomycetaceae</taxon>
        <taxon>Kitasatospora</taxon>
    </lineage>
</organism>